<dbReference type="Gene3D" id="3.40.220.10">
    <property type="entry name" value="Leucine Aminopeptidase, subunit E, domain 1"/>
    <property type="match status" value="1"/>
</dbReference>
<dbReference type="RefSeq" id="WP_207338293.1">
    <property type="nucleotide sequence ID" value="NZ_JAFMYU010000030.1"/>
</dbReference>
<dbReference type="CDD" id="cd02901">
    <property type="entry name" value="Macro_Poa1p-like"/>
    <property type="match status" value="1"/>
</dbReference>
<evidence type="ECO:0000313" key="4">
    <source>
        <dbReference type="Proteomes" id="UP000664795"/>
    </source>
</evidence>
<dbReference type="PROSITE" id="PS51154">
    <property type="entry name" value="MACRO"/>
    <property type="match status" value="1"/>
</dbReference>
<comment type="catalytic activity">
    <reaction evidence="1">
        <text>an N-(ADP-alpha-D-ribosyl)-thymidine in DNA + H2O = a thymidine in DNA + ADP-D-ribose</text>
        <dbReference type="Rhea" id="RHEA:71655"/>
        <dbReference type="Rhea" id="RHEA-COMP:13556"/>
        <dbReference type="Rhea" id="RHEA-COMP:18051"/>
        <dbReference type="ChEBI" id="CHEBI:15377"/>
        <dbReference type="ChEBI" id="CHEBI:57967"/>
        <dbReference type="ChEBI" id="CHEBI:137386"/>
        <dbReference type="ChEBI" id="CHEBI:191199"/>
    </reaction>
    <physiologicalReaction direction="left-to-right" evidence="1">
        <dbReference type="Rhea" id="RHEA:71656"/>
    </physiologicalReaction>
</comment>
<dbReference type="Proteomes" id="UP000664795">
    <property type="component" value="Unassembled WGS sequence"/>
</dbReference>
<accession>A0A939K298</accession>
<name>A0A939K298_9BACT</name>
<evidence type="ECO:0000259" key="2">
    <source>
        <dbReference type="PROSITE" id="PS51154"/>
    </source>
</evidence>
<dbReference type="EMBL" id="JAFMYU010000030">
    <property type="protein sequence ID" value="MBO0934328.1"/>
    <property type="molecule type" value="Genomic_DNA"/>
</dbReference>
<dbReference type="SUPFAM" id="SSF52949">
    <property type="entry name" value="Macro domain-like"/>
    <property type="match status" value="1"/>
</dbReference>
<dbReference type="PANTHER" id="PTHR12521">
    <property type="entry name" value="PROTEIN C6ORF130"/>
    <property type="match status" value="1"/>
</dbReference>
<dbReference type="InterPro" id="IPR050892">
    <property type="entry name" value="ADP-ribose_metab_enzymes"/>
</dbReference>
<dbReference type="SMART" id="SM00506">
    <property type="entry name" value="A1pp"/>
    <property type="match status" value="1"/>
</dbReference>
<dbReference type="AlphaFoldDB" id="A0A939K298"/>
<dbReference type="PANTHER" id="PTHR12521:SF0">
    <property type="entry name" value="ADP-RIBOSE GLYCOHYDROLASE OARD1"/>
    <property type="match status" value="1"/>
</dbReference>
<keyword evidence="4" id="KW-1185">Reference proteome</keyword>
<sequence length="343" mass="38673">MIEYREGNLLESPAQALINTVNTVGVMGKGIALQFKNQFPENYKAYRNACKAGEIGIGKLFVWEELAVNGPKLIINFPTKTDWRKPAEYTYIEAGLVALAQLIQEQALTSIALPPLGAGNGGLVWSRVKTLIETHLSDLNCSIYVYEPNFVVQEVLKAERIKLTPARAMLLAVLFEVVNNGEFVSEFAAEKIVYFLKRFGATEFNKLDFQPNFYGPYSGQVRHVLYQLNGSYLSGYSAKDKKPFDELSIVRDAKDDIDIFLNKAENELNRVIVEDTKAFLSGFYSPFALELLSSVDYLMNMYKIRTADEVTKHLEAWSDRKKTLFANPRFISLAVQKMSQLSA</sequence>
<comment type="caution">
    <text evidence="3">The sequence shown here is derived from an EMBL/GenBank/DDBJ whole genome shotgun (WGS) entry which is preliminary data.</text>
</comment>
<dbReference type="InterPro" id="IPR002589">
    <property type="entry name" value="Macro_dom"/>
</dbReference>
<gene>
    <name evidence="3" type="ORF">J2I48_25190</name>
</gene>
<organism evidence="3 4">
    <name type="scientific">Fibrella aquatilis</name>
    <dbReference type="NCBI Taxonomy" id="2817059"/>
    <lineage>
        <taxon>Bacteria</taxon>
        <taxon>Pseudomonadati</taxon>
        <taxon>Bacteroidota</taxon>
        <taxon>Cytophagia</taxon>
        <taxon>Cytophagales</taxon>
        <taxon>Spirosomataceae</taxon>
        <taxon>Fibrella</taxon>
    </lineage>
</organism>
<feature type="domain" description="Macro" evidence="2">
    <location>
        <begin position="1"/>
        <end position="154"/>
    </location>
</feature>
<proteinExistence type="predicted"/>
<evidence type="ECO:0000256" key="1">
    <source>
        <dbReference type="ARBA" id="ARBA00035885"/>
    </source>
</evidence>
<protein>
    <submittedName>
        <fullName evidence="3">Macro domain-containing protein</fullName>
    </submittedName>
</protein>
<evidence type="ECO:0000313" key="3">
    <source>
        <dbReference type="EMBL" id="MBO0934328.1"/>
    </source>
</evidence>
<dbReference type="Pfam" id="PF01661">
    <property type="entry name" value="Macro"/>
    <property type="match status" value="1"/>
</dbReference>
<dbReference type="InterPro" id="IPR043472">
    <property type="entry name" value="Macro_dom-like"/>
</dbReference>
<reference evidence="3 4" key="1">
    <citation type="submission" date="2021-03" db="EMBL/GenBank/DDBJ databases">
        <title>Fibrella sp. HMF5036 genome sequencing and assembly.</title>
        <authorList>
            <person name="Kang H."/>
            <person name="Kim H."/>
            <person name="Bae S."/>
            <person name="Joh K."/>
        </authorList>
    </citation>
    <scope>NUCLEOTIDE SEQUENCE [LARGE SCALE GENOMIC DNA]</scope>
    <source>
        <strain evidence="3 4">HMF5036</strain>
    </source>
</reference>
<dbReference type="GO" id="GO:0140291">
    <property type="term" value="P:peptidyl-glutamate ADP-deribosylation"/>
    <property type="evidence" value="ECO:0007669"/>
    <property type="project" value="TreeGrafter"/>
</dbReference>